<keyword evidence="2 3" id="KW-0663">Pyridoxal phosphate</keyword>
<evidence type="ECO:0008006" key="6">
    <source>
        <dbReference type="Google" id="ProtNLM"/>
    </source>
</evidence>
<dbReference type="AlphaFoldDB" id="A0A0D2DHU4"/>
<dbReference type="EMBL" id="KN847040">
    <property type="protein sequence ID" value="KIW35329.1"/>
    <property type="molecule type" value="Genomic_DNA"/>
</dbReference>
<evidence type="ECO:0000313" key="4">
    <source>
        <dbReference type="EMBL" id="KIW35329.1"/>
    </source>
</evidence>
<dbReference type="InterPro" id="IPR015422">
    <property type="entry name" value="PyrdxlP-dep_Trfase_small"/>
</dbReference>
<keyword evidence="5" id="KW-1185">Reference proteome</keyword>
<comment type="cofactor">
    <cofactor evidence="1">
        <name>pyridoxal 5'-phosphate</name>
        <dbReference type="ChEBI" id="CHEBI:597326"/>
    </cofactor>
</comment>
<comment type="similarity">
    <text evidence="3">Belongs to the class-III pyridoxal-phosphate-dependent aminotransferase family.</text>
</comment>
<dbReference type="InterPro" id="IPR015421">
    <property type="entry name" value="PyrdxlP-dep_Trfase_major"/>
</dbReference>
<accession>A0A0D2DHU4</accession>
<dbReference type="GO" id="GO:0008483">
    <property type="term" value="F:transaminase activity"/>
    <property type="evidence" value="ECO:0007669"/>
    <property type="project" value="InterPro"/>
</dbReference>
<dbReference type="Gene3D" id="3.40.640.10">
    <property type="entry name" value="Type I PLP-dependent aspartate aminotransferase-like (Major domain)"/>
    <property type="match status" value="1"/>
</dbReference>
<evidence type="ECO:0000256" key="1">
    <source>
        <dbReference type="ARBA" id="ARBA00001933"/>
    </source>
</evidence>
<evidence type="ECO:0000313" key="5">
    <source>
        <dbReference type="Proteomes" id="UP000054466"/>
    </source>
</evidence>
<organism evidence="4 5">
    <name type="scientific">Cladophialophora immunda</name>
    <dbReference type="NCBI Taxonomy" id="569365"/>
    <lineage>
        <taxon>Eukaryota</taxon>
        <taxon>Fungi</taxon>
        <taxon>Dikarya</taxon>
        <taxon>Ascomycota</taxon>
        <taxon>Pezizomycotina</taxon>
        <taxon>Eurotiomycetes</taxon>
        <taxon>Chaetothyriomycetidae</taxon>
        <taxon>Chaetothyriales</taxon>
        <taxon>Herpotrichiellaceae</taxon>
        <taxon>Cladophialophora</taxon>
    </lineage>
</organism>
<dbReference type="VEuPathDB" id="FungiDB:PV07_02031"/>
<dbReference type="InterPro" id="IPR005814">
    <property type="entry name" value="Aminotrans_3"/>
</dbReference>
<dbReference type="GO" id="GO:0030170">
    <property type="term" value="F:pyridoxal phosphate binding"/>
    <property type="evidence" value="ECO:0007669"/>
    <property type="project" value="InterPro"/>
</dbReference>
<evidence type="ECO:0000256" key="3">
    <source>
        <dbReference type="RuleBase" id="RU003560"/>
    </source>
</evidence>
<dbReference type="PANTHER" id="PTHR43713">
    <property type="entry name" value="GLUTAMATE-1-SEMIALDEHYDE 2,1-AMINOMUTASE"/>
    <property type="match status" value="1"/>
</dbReference>
<dbReference type="SUPFAM" id="SSF53383">
    <property type="entry name" value="PLP-dependent transferases"/>
    <property type="match status" value="1"/>
</dbReference>
<gene>
    <name evidence="4" type="ORF">PV07_02031</name>
</gene>
<protein>
    <recommendedName>
        <fullName evidence="6">Glutamate-1-semialdehyde 2,1-aminomutase</fullName>
    </recommendedName>
</protein>
<sequence length="468" mass="50383">MAPIALTDSLVDKASLARGKGATTVTTASIEVPSAAVLLNNALAAARARFERANPNSRKQHEIAVKSLPGGNTRSLLHTSPFPLSMKCGQGPYVLDEDGHRYLDFVGELTAGIYGHSHPVIREAIVSTFDTVGLNLGATTIQEERHASLIRERFNVECVRFTNSGTEATMHALGAARRFTGRRKVVVFTGGYHGAVFSFGSGIAPNNVDLDDWVLAKYNDIKSTRVAIEGTPDIAAVLVEGMQGAGGCIPATKDFMLAVQESAKKAGAIFILDEVMTSRLAPGGLQSLLGLKPDMTTFGKYLGGGFAFGAFSGRADIMSVYDPRNRDALAHSGTFNNNTMAMYAGYAGLAKVLTPEVNIAFNSLGDAFREKLRKVTKGTKCAFTGRGAILAAHFTDQGLQDISSVEDVTEDWDLKDLFWFEMLEDGFWITRRGSIALIMGTSPEDLARFVGCVERFLERHRSIVSLSA</sequence>
<dbReference type="STRING" id="569365.A0A0D2DHU4"/>
<dbReference type="HOGENOM" id="CLU_016922_1_2_1"/>
<reference evidence="4 5" key="1">
    <citation type="submission" date="2015-01" db="EMBL/GenBank/DDBJ databases">
        <title>The Genome Sequence of Cladophialophora immunda CBS83496.</title>
        <authorList>
            <consortium name="The Broad Institute Genomics Platform"/>
            <person name="Cuomo C."/>
            <person name="de Hoog S."/>
            <person name="Gorbushina A."/>
            <person name="Stielow B."/>
            <person name="Teixiera M."/>
            <person name="Abouelleil A."/>
            <person name="Chapman S.B."/>
            <person name="Priest M."/>
            <person name="Young S.K."/>
            <person name="Wortman J."/>
            <person name="Nusbaum C."/>
            <person name="Birren B."/>
        </authorList>
    </citation>
    <scope>NUCLEOTIDE SEQUENCE [LARGE SCALE GENOMIC DNA]</scope>
    <source>
        <strain evidence="4 5">CBS 83496</strain>
    </source>
</reference>
<dbReference type="OrthoDB" id="425114at2759"/>
<evidence type="ECO:0000256" key="2">
    <source>
        <dbReference type="ARBA" id="ARBA00022898"/>
    </source>
</evidence>
<dbReference type="GeneID" id="27341225"/>
<dbReference type="InterPro" id="IPR015424">
    <property type="entry name" value="PyrdxlP-dep_Trfase"/>
</dbReference>
<dbReference type="PANTHER" id="PTHR43713:SF3">
    <property type="entry name" value="GLUTAMATE-1-SEMIALDEHYDE 2,1-AMINOMUTASE 1, CHLOROPLASTIC-RELATED"/>
    <property type="match status" value="1"/>
</dbReference>
<dbReference type="Proteomes" id="UP000054466">
    <property type="component" value="Unassembled WGS sequence"/>
</dbReference>
<dbReference type="RefSeq" id="XP_016255545.1">
    <property type="nucleotide sequence ID" value="XM_016388617.1"/>
</dbReference>
<name>A0A0D2DHU4_9EURO</name>
<dbReference type="Gene3D" id="3.90.1150.10">
    <property type="entry name" value="Aspartate Aminotransferase, domain 1"/>
    <property type="match status" value="1"/>
</dbReference>
<proteinExistence type="inferred from homology"/>
<dbReference type="Pfam" id="PF00202">
    <property type="entry name" value="Aminotran_3"/>
    <property type="match status" value="1"/>
</dbReference>